<dbReference type="GO" id="GO:0045332">
    <property type="term" value="P:phospholipid translocation"/>
    <property type="evidence" value="ECO:0007669"/>
    <property type="project" value="TreeGrafter"/>
</dbReference>
<dbReference type="GO" id="GO:0006890">
    <property type="term" value="P:retrograde vesicle-mediated transport, Golgi to endoplasmic reticulum"/>
    <property type="evidence" value="ECO:0007669"/>
    <property type="project" value="TreeGrafter"/>
</dbReference>
<feature type="transmembrane region" description="Helical" evidence="14">
    <location>
        <begin position="1798"/>
        <end position="1815"/>
    </location>
</feature>
<feature type="region of interest" description="Disordered" evidence="13">
    <location>
        <begin position="718"/>
        <end position="737"/>
    </location>
</feature>
<dbReference type="GO" id="GO:0140326">
    <property type="term" value="F:ATPase-coupled intramembrane lipid transporter activity"/>
    <property type="evidence" value="ECO:0007669"/>
    <property type="project" value="InterPro"/>
</dbReference>
<dbReference type="InterPro" id="IPR036412">
    <property type="entry name" value="HAD-like_sf"/>
</dbReference>
<feature type="binding site" evidence="11">
    <location>
        <position position="469"/>
    </location>
    <ligand>
        <name>ATP</name>
        <dbReference type="ChEBI" id="CHEBI:30616"/>
    </ligand>
</feature>
<comment type="cofactor">
    <cofactor evidence="12">
        <name>Mg(2+)</name>
        <dbReference type="ChEBI" id="CHEBI:18420"/>
    </cofactor>
</comment>
<dbReference type="GO" id="GO:0035556">
    <property type="term" value="P:intracellular signal transduction"/>
    <property type="evidence" value="ECO:0007669"/>
    <property type="project" value="InterPro"/>
</dbReference>
<feature type="compositionally biased region" description="Basic and acidic residues" evidence="13">
    <location>
        <begin position="718"/>
        <end position="728"/>
    </location>
</feature>
<dbReference type="SUPFAM" id="SSF56784">
    <property type="entry name" value="HAD-like"/>
    <property type="match status" value="1"/>
</dbReference>
<dbReference type="GO" id="GO:0005802">
    <property type="term" value="C:trans-Golgi network"/>
    <property type="evidence" value="ECO:0007669"/>
    <property type="project" value="TreeGrafter"/>
</dbReference>
<evidence type="ECO:0000256" key="8">
    <source>
        <dbReference type="ARBA" id="ARBA00022989"/>
    </source>
</evidence>
<evidence type="ECO:0000256" key="9">
    <source>
        <dbReference type="ARBA" id="ARBA00023136"/>
    </source>
</evidence>
<feature type="binding site" evidence="12">
    <location>
        <position position="844"/>
    </location>
    <ligand>
        <name>Mg(2+)</name>
        <dbReference type="ChEBI" id="CHEBI:18420"/>
    </ligand>
</feature>
<dbReference type="InterPro" id="IPR006539">
    <property type="entry name" value="P-type_ATPase_IV"/>
</dbReference>
<dbReference type="GO" id="GO:0005768">
    <property type="term" value="C:endosome"/>
    <property type="evidence" value="ECO:0007669"/>
    <property type="project" value="TreeGrafter"/>
</dbReference>
<dbReference type="InterPro" id="IPR008250">
    <property type="entry name" value="ATPase_P-typ_transduc_dom_A_sf"/>
</dbReference>
<keyword evidence="5 11" id="KW-0067">ATP-binding</keyword>
<dbReference type="Proteomes" id="UP000187209">
    <property type="component" value="Unassembled WGS sequence"/>
</dbReference>
<comment type="caution">
    <text evidence="16">The sequence shown here is derived from an EMBL/GenBank/DDBJ whole genome shotgun (WGS) entry which is preliminary data.</text>
</comment>
<dbReference type="CDD" id="cd07302">
    <property type="entry name" value="CHD"/>
    <property type="match status" value="2"/>
</dbReference>
<keyword evidence="7" id="KW-1278">Translocase</keyword>
<feature type="binding site" evidence="11">
    <location>
        <position position="373"/>
    </location>
    <ligand>
        <name>ATP</name>
        <dbReference type="ChEBI" id="CHEBI:30616"/>
    </ligand>
</feature>
<feature type="transmembrane region" description="Helical" evidence="14">
    <location>
        <begin position="1712"/>
        <end position="1731"/>
    </location>
</feature>
<dbReference type="Pfam" id="PF16212">
    <property type="entry name" value="PhoLip_ATPase_C"/>
    <property type="match status" value="1"/>
</dbReference>
<dbReference type="GO" id="GO:0009190">
    <property type="term" value="P:cyclic nucleotide biosynthetic process"/>
    <property type="evidence" value="ECO:0007669"/>
    <property type="project" value="InterPro"/>
</dbReference>
<dbReference type="SUPFAM" id="SSF81653">
    <property type="entry name" value="Calcium ATPase, transduction domain A"/>
    <property type="match status" value="1"/>
</dbReference>
<accession>A0A1R2CJ14</accession>
<dbReference type="SUPFAM" id="SSF81665">
    <property type="entry name" value="Calcium ATPase, transmembrane domain M"/>
    <property type="match status" value="1"/>
</dbReference>
<dbReference type="PROSITE" id="PS50125">
    <property type="entry name" value="GUANYLATE_CYCLASE_2"/>
    <property type="match status" value="2"/>
</dbReference>
<feature type="domain" description="Guanylate cyclase" evidence="15">
    <location>
        <begin position="1397"/>
        <end position="1533"/>
    </location>
</feature>
<dbReference type="NCBIfam" id="TIGR01652">
    <property type="entry name" value="ATPase-Plipid"/>
    <property type="match status" value="1"/>
</dbReference>
<dbReference type="GO" id="GO:0005886">
    <property type="term" value="C:plasma membrane"/>
    <property type="evidence" value="ECO:0007669"/>
    <property type="project" value="TreeGrafter"/>
</dbReference>
<organism evidence="16 17">
    <name type="scientific">Stentor coeruleus</name>
    <dbReference type="NCBI Taxonomy" id="5963"/>
    <lineage>
        <taxon>Eukaryota</taxon>
        <taxon>Sar</taxon>
        <taxon>Alveolata</taxon>
        <taxon>Ciliophora</taxon>
        <taxon>Postciliodesmatophora</taxon>
        <taxon>Heterotrichea</taxon>
        <taxon>Heterotrichida</taxon>
        <taxon>Stentoridae</taxon>
        <taxon>Stentor</taxon>
    </lineage>
</organism>
<dbReference type="GO" id="GO:0005524">
    <property type="term" value="F:ATP binding"/>
    <property type="evidence" value="ECO:0007669"/>
    <property type="project" value="UniProtKB-KW"/>
</dbReference>
<keyword evidence="4 11" id="KW-0547">Nucleotide-binding</keyword>
<gene>
    <name evidence="16" type="ORF">SteCoe_9054</name>
</gene>
<evidence type="ECO:0000256" key="14">
    <source>
        <dbReference type="SAM" id="Phobius"/>
    </source>
</evidence>
<keyword evidence="6 12" id="KW-0460">Magnesium</keyword>
<feature type="binding site" evidence="11">
    <location>
        <position position="372"/>
    </location>
    <ligand>
        <name>ATP</name>
        <dbReference type="ChEBI" id="CHEBI:30616"/>
    </ligand>
</feature>
<feature type="transmembrane region" description="Helical" evidence="14">
    <location>
        <begin position="1219"/>
        <end position="1237"/>
    </location>
</feature>
<dbReference type="SMART" id="SM00044">
    <property type="entry name" value="CYCc"/>
    <property type="match status" value="2"/>
</dbReference>
<keyword evidence="8 14" id="KW-1133">Transmembrane helix</keyword>
<evidence type="ECO:0000256" key="10">
    <source>
        <dbReference type="PIRSR" id="PIRSR606539-1"/>
    </source>
</evidence>
<feature type="transmembrane region" description="Helical" evidence="14">
    <location>
        <begin position="321"/>
        <end position="340"/>
    </location>
</feature>
<dbReference type="SUPFAM" id="SSF81660">
    <property type="entry name" value="Metal cation-transporting ATPase, ATP-binding domain N"/>
    <property type="match status" value="1"/>
</dbReference>
<dbReference type="Gene3D" id="3.30.70.1230">
    <property type="entry name" value="Nucleotide cyclase"/>
    <property type="match status" value="2"/>
</dbReference>
<dbReference type="OrthoDB" id="354346at2759"/>
<feature type="transmembrane region" description="Helical" evidence="14">
    <location>
        <begin position="1085"/>
        <end position="1105"/>
    </location>
</feature>
<feature type="transmembrane region" description="Helical" evidence="14">
    <location>
        <begin position="1771"/>
        <end position="1792"/>
    </location>
</feature>
<evidence type="ECO:0000256" key="4">
    <source>
        <dbReference type="ARBA" id="ARBA00022741"/>
    </source>
</evidence>
<dbReference type="InterPro" id="IPR029787">
    <property type="entry name" value="Nucleotide_cyclase"/>
</dbReference>
<dbReference type="Gene3D" id="3.40.1110.10">
    <property type="entry name" value="Calcium-transporting ATPase, cytoplasmic domain N"/>
    <property type="match status" value="1"/>
</dbReference>
<feature type="transmembrane region" description="Helical" evidence="14">
    <location>
        <begin position="901"/>
        <end position="923"/>
    </location>
</feature>
<proteinExistence type="predicted"/>
<feature type="transmembrane region" description="Helical" evidence="14">
    <location>
        <begin position="929"/>
        <end position="950"/>
    </location>
</feature>
<dbReference type="InterPro" id="IPR023214">
    <property type="entry name" value="HAD_sf"/>
</dbReference>
<feature type="transmembrane region" description="Helical" evidence="14">
    <location>
        <begin position="52"/>
        <end position="70"/>
    </location>
</feature>
<dbReference type="EMBL" id="MPUH01000138">
    <property type="protein sequence ID" value="OMJ88945.1"/>
    <property type="molecule type" value="Genomic_DNA"/>
</dbReference>
<feature type="transmembrane region" description="Helical" evidence="14">
    <location>
        <begin position="1292"/>
        <end position="1309"/>
    </location>
</feature>
<feature type="binding site" evidence="12">
    <location>
        <position position="374"/>
    </location>
    <ligand>
        <name>Mg(2+)</name>
        <dbReference type="ChEBI" id="CHEBI:18420"/>
    </ligand>
</feature>
<keyword evidence="3 12" id="KW-0479">Metal-binding</keyword>
<sequence length="2112" mass="240037">MESKKKAILRDITLRGNIDVTTSIYPGNQLILSRWSWWTFIPRNLFEQFQRVSNIWFLIVSIFQLIPYQLNPTDSWTTIVPLSILLLISLLKAAYYDYMLDKKLILLNNTNYQYWDGEKFSPIKSQDIVVGQFIEIEEDQVIPADMILASKQKEGHVFLDMSRLLGFTIQREKKTIEKLEKLINSFDGELPGIVRVSGKVKVAEPNSDYNNFYGTLKLDLHPSAIELNSANILYSGGILKGEGPIIGFVVYCGIDSRILLNADPYKKKISRIEEKVNKWVLYILIIQALLVLGSVLGFYYANNYTLTDYNPLEPIITFTLLYNNIIPISLFMVIDIIRLLQSFLFKRKTKSHIFNTDDVSENLGQIDYLVTDKTNSLTEKNIVVKSCTIGEKLFEYDEENDFKEIIDSFDAPASTSPRHVGNSFGNFTDLKNYLLEEVNNTHVTNFMKCLCLANNLDQHNNEYLGSKEEIAMVELAANFGFKLSIYHKKRLDLTYGQTVASYKVVSNSPLSKNKNKSRVLLEELISGCGVLFLKGTPEVMLPLLNIGSEHLNAIKEAAESLEDRNCQVFIMAYKKISLRDIKEYKSKFKKIRKSLLNNEGRVEGIFRTLEKHVKYLGIISLCEELLKDTHKVLQKLQNAGIKVWLASSDNFTETFSTAKESRIIDPCSSILAIKDVCSEISVSRILLKGVQKFIYGRSEREFLHRQGTLGNHRRTRVKMDNEQKRQDCDGNTEEKDDLSNYRPQISNNLVFRSMTHIDIDVDKELGKAFNPNGIDYSVIIDRCSFKIALKDEDCRKLLVCVLACAKSVCFTDLMPRDKGNVVKLIKENFSYKPVVAAVGSGEGDINMLQIADVGIGINHNKHSLAMNYCDAIVTHFSDIDQLILVYGHYTYTRISKAIFLFLYKNCLLTIILLAFTFLCSYSGTSIFNASLLVGYNIFFTTLPIIIIGIFDEDLSAKKIMLQPQVYSIGIHNSMFNWKKLLTYAMISSVQGVILIILCYVASPGISFTNGSSDNIIELGTSIYITLIVVVLLQIYIETYCYTILYYFSICFSIVCLLIFISIESRTDFPDTELFGVGLMITKSPFSFFSICFSSVACIIPVYFYYNYIELFKPKVIEKLKSGHNLLAQATLKISYYSSSLLSLYRQSDKWKNKLQTQKFSLNKKILQFTFSYIEKKYALSFLEDNIRMFKFTFILLWILLLIWTIFGVTFRVVTLSYTLARIAMLASCSIVVYMLWTSAYQKNYRFYTCGVLLITLLVKFGLEASFNSTSFLATALVPSITFMILTVHWVAICLLNLLNLILFVISLSIEYSEKYSSSNAALLIINSFIVLCSIAITSSIKGYYCESARRTEHILMNKARAGIDKTHSILSIMLPQFVKNRVKDGVRYISENQGDVSVLFCDICDFDKICKDYRPEELTCFLDKLFSNFDSLCELTGVTKIETVGKTYMACAGLKDSDKEMPMHLRKESHARRAVEFAFAIIEEVNNIQLKNGNNLQVKIGINSGQVSAGVVGYHKPQFSLVGDTVNTASRMCSTLDQPNSIQIAASTQAILKDYQEFMFIPRIVFAKGKGDIQVYIITESKPDNSDIAGGLGTTLQGPSTLMYSVNSANERSFADEIPSETPAIRRDNSRGSRTWKENILKKSDKDAIDYQPSILPKFSVSKREKEFQLKRLEGTFAFVFFSLIIATITFSLLLILAILQYFITESFDNEGIIIGKSIIVIYLLIIVSFFKFIANKIIPEVNFDRGETIMNDPYASNERKGLDKKYNRKIIYPILMFPCLCIMMIEIMIYIPYGSSIPSDFIGLEVMYIILLLCHTSEGSIFIISLANTLLFIPWIILAFYSNDLSLHLTNAFLAAGFSVINLKAIYSQEKHDRINFNLAWLAEKEIRDNVALLVQMMPPHVLDHLEKDQAFTDRLHAVTLIFADIVGFTDWSSHKSPNQIVEMLSNLFTRFDKLCVEYDVYKVHTIGDCYVVMGDTGKKTRNPSQECLNVIKMAHRMIDVIKEENIKHSSNLNMRIGVHTGDVIAGVIGTSIVRYDIWGPDVLIANKMESNGKPGYIKISSDTKEMLESRIQSGFIYEESDKLEVPAIGVTKRTYFLNCEDINSLVFITD</sequence>
<comment type="subcellular location">
    <subcellularLocation>
        <location evidence="1">Membrane</location>
        <topology evidence="1">Multi-pass membrane protein</topology>
    </subcellularLocation>
</comment>
<protein>
    <recommendedName>
        <fullName evidence="15">Guanylate cyclase domain-containing protein</fullName>
    </recommendedName>
</protein>
<evidence type="ECO:0000256" key="3">
    <source>
        <dbReference type="ARBA" id="ARBA00022723"/>
    </source>
</evidence>
<feature type="transmembrane region" description="Helical" evidence="14">
    <location>
        <begin position="1822"/>
        <end position="1842"/>
    </location>
</feature>
<evidence type="ECO:0000256" key="7">
    <source>
        <dbReference type="ARBA" id="ARBA00022967"/>
    </source>
</evidence>
<feature type="transmembrane region" description="Helical" evidence="14">
    <location>
        <begin position="1191"/>
        <end position="1213"/>
    </location>
</feature>
<dbReference type="InterPro" id="IPR023299">
    <property type="entry name" value="ATPase_P-typ_cyto_dom_N"/>
</dbReference>
<reference evidence="16 17" key="1">
    <citation type="submission" date="2016-11" db="EMBL/GenBank/DDBJ databases">
        <title>The macronuclear genome of Stentor coeruleus: a giant cell with tiny introns.</title>
        <authorList>
            <person name="Slabodnick M."/>
            <person name="Ruby J.G."/>
            <person name="Reiff S.B."/>
            <person name="Swart E.C."/>
            <person name="Gosai S."/>
            <person name="Prabakaran S."/>
            <person name="Witkowska E."/>
            <person name="Larue G.E."/>
            <person name="Fisher S."/>
            <person name="Freeman R.M."/>
            <person name="Gunawardena J."/>
            <person name="Chu W."/>
            <person name="Stover N.A."/>
            <person name="Gregory B.D."/>
            <person name="Nowacki M."/>
            <person name="Derisi J."/>
            <person name="Roy S.W."/>
            <person name="Marshall W.F."/>
            <person name="Sood P."/>
        </authorList>
    </citation>
    <scope>NUCLEOTIDE SEQUENCE [LARGE SCALE GENOMIC DNA]</scope>
    <source>
        <strain evidence="16">WM001</strain>
    </source>
</reference>
<feature type="binding site" evidence="11">
    <location>
        <position position="844"/>
    </location>
    <ligand>
        <name>ATP</name>
        <dbReference type="ChEBI" id="CHEBI:30616"/>
    </ligand>
</feature>
<dbReference type="InterPro" id="IPR032630">
    <property type="entry name" value="P_typ_ATPase_c"/>
</dbReference>
<dbReference type="Pfam" id="PF00211">
    <property type="entry name" value="Guanylate_cyc"/>
    <property type="match status" value="2"/>
</dbReference>
<dbReference type="InterPro" id="IPR001054">
    <property type="entry name" value="A/G_cyclase"/>
</dbReference>
<dbReference type="Pfam" id="PF16209">
    <property type="entry name" value="PhoLip_ATPase_N"/>
    <property type="match status" value="1"/>
</dbReference>
<feature type="binding site" evidence="11">
    <location>
        <position position="534"/>
    </location>
    <ligand>
        <name>ATP</name>
        <dbReference type="ChEBI" id="CHEBI:30616"/>
    </ligand>
</feature>
<evidence type="ECO:0000256" key="2">
    <source>
        <dbReference type="ARBA" id="ARBA00022692"/>
    </source>
</evidence>
<dbReference type="GO" id="GO:0000287">
    <property type="term" value="F:magnesium ion binding"/>
    <property type="evidence" value="ECO:0007669"/>
    <property type="project" value="InterPro"/>
</dbReference>
<evidence type="ECO:0000256" key="12">
    <source>
        <dbReference type="PIRSR" id="PIRSR606539-3"/>
    </source>
</evidence>
<evidence type="ECO:0000256" key="13">
    <source>
        <dbReference type="SAM" id="MobiDB-lite"/>
    </source>
</evidence>
<feature type="transmembrane region" description="Helical" evidence="14">
    <location>
        <begin position="1043"/>
        <end position="1062"/>
    </location>
</feature>
<dbReference type="PANTHER" id="PTHR24092:SF5">
    <property type="entry name" value="PHOSPHOLIPID-TRANSPORTING ATPASE"/>
    <property type="match status" value="1"/>
</dbReference>
<feature type="transmembrane region" description="Helical" evidence="14">
    <location>
        <begin position="980"/>
        <end position="1002"/>
    </location>
</feature>
<dbReference type="InterPro" id="IPR023298">
    <property type="entry name" value="ATPase_P-typ_TM_dom_sf"/>
</dbReference>
<keyword evidence="17" id="KW-1185">Reference proteome</keyword>
<feature type="transmembrane region" description="Helical" evidence="14">
    <location>
        <begin position="1848"/>
        <end position="1868"/>
    </location>
</feature>
<evidence type="ECO:0000256" key="1">
    <source>
        <dbReference type="ARBA" id="ARBA00004141"/>
    </source>
</evidence>
<feature type="active site" description="4-aspartylphosphate intermediate" evidence="10">
    <location>
        <position position="372"/>
    </location>
</feature>
<evidence type="ECO:0000256" key="11">
    <source>
        <dbReference type="PIRSR" id="PIRSR606539-2"/>
    </source>
</evidence>
<dbReference type="Gene3D" id="3.40.50.1000">
    <property type="entry name" value="HAD superfamily/HAD-like"/>
    <property type="match status" value="1"/>
</dbReference>
<feature type="binding site" evidence="11">
    <location>
        <position position="818"/>
    </location>
    <ligand>
        <name>ATP</name>
        <dbReference type="ChEBI" id="CHEBI:30616"/>
    </ligand>
</feature>
<dbReference type="GO" id="GO:0006897">
    <property type="term" value="P:endocytosis"/>
    <property type="evidence" value="ECO:0007669"/>
    <property type="project" value="TreeGrafter"/>
</dbReference>
<evidence type="ECO:0000256" key="6">
    <source>
        <dbReference type="ARBA" id="ARBA00022842"/>
    </source>
</evidence>
<dbReference type="InterPro" id="IPR032631">
    <property type="entry name" value="P-type_ATPase_N"/>
</dbReference>
<feature type="binding site" evidence="12">
    <location>
        <position position="372"/>
    </location>
    <ligand>
        <name>Mg(2+)</name>
        <dbReference type="ChEBI" id="CHEBI:18420"/>
    </ligand>
</feature>
<feature type="transmembrane region" description="Helical" evidence="14">
    <location>
        <begin position="1014"/>
        <end position="1036"/>
    </location>
</feature>
<dbReference type="PANTHER" id="PTHR24092">
    <property type="entry name" value="PROBABLE PHOSPHOLIPID-TRANSPORTING ATPASE"/>
    <property type="match status" value="1"/>
</dbReference>
<evidence type="ECO:0000313" key="16">
    <source>
        <dbReference type="EMBL" id="OMJ88945.1"/>
    </source>
</evidence>
<feature type="transmembrane region" description="Helical" evidence="14">
    <location>
        <begin position="279"/>
        <end position="301"/>
    </location>
</feature>
<feature type="domain" description="Guanylate cyclase" evidence="15">
    <location>
        <begin position="1921"/>
        <end position="2051"/>
    </location>
</feature>
<keyword evidence="9 14" id="KW-0472">Membrane</keyword>
<feature type="binding site" evidence="11">
    <location>
        <position position="374"/>
    </location>
    <ligand>
        <name>ATP</name>
        <dbReference type="ChEBI" id="CHEBI:30616"/>
    </ligand>
</feature>
<feature type="transmembrane region" description="Helical" evidence="14">
    <location>
        <begin position="1321"/>
        <end position="1340"/>
    </location>
</feature>
<feature type="binding site" evidence="11">
    <location>
        <position position="649"/>
    </location>
    <ligand>
        <name>ATP</name>
        <dbReference type="ChEBI" id="CHEBI:30616"/>
    </ligand>
</feature>
<name>A0A1R2CJ14_9CILI</name>
<dbReference type="SUPFAM" id="SSF55073">
    <property type="entry name" value="Nucleotide cyclase"/>
    <property type="match status" value="2"/>
</dbReference>
<keyword evidence="2 14" id="KW-0812">Transmembrane</keyword>
<evidence type="ECO:0000259" key="15">
    <source>
        <dbReference type="PROSITE" id="PS50125"/>
    </source>
</evidence>
<evidence type="ECO:0000313" key="17">
    <source>
        <dbReference type="Proteomes" id="UP000187209"/>
    </source>
</evidence>
<dbReference type="Gene3D" id="2.70.150.10">
    <property type="entry name" value="Calcium-transporting ATPase, cytoplasmic transduction domain A"/>
    <property type="match status" value="1"/>
</dbReference>
<evidence type="ECO:0000256" key="5">
    <source>
        <dbReference type="ARBA" id="ARBA00022840"/>
    </source>
</evidence>
<feature type="transmembrane region" description="Helical" evidence="14">
    <location>
        <begin position="76"/>
        <end position="95"/>
    </location>
</feature>
<feature type="transmembrane region" description="Helical" evidence="14">
    <location>
        <begin position="1676"/>
        <end position="1700"/>
    </location>
</feature>